<dbReference type="Pfam" id="PF22754">
    <property type="entry name" value="bHLH-TF_ACT-like_plant"/>
    <property type="match status" value="1"/>
</dbReference>
<dbReference type="InterPro" id="IPR054502">
    <property type="entry name" value="bHLH-TF_ACT-like_plant"/>
</dbReference>
<evidence type="ECO:0000256" key="4">
    <source>
        <dbReference type="ARBA" id="ARBA00023242"/>
    </source>
</evidence>
<dbReference type="EMBL" id="JAMSHJ010000003">
    <property type="protein sequence ID" value="KAI5428322.1"/>
    <property type="molecule type" value="Genomic_DNA"/>
</dbReference>
<feature type="coiled-coil region" evidence="5">
    <location>
        <begin position="192"/>
        <end position="219"/>
    </location>
</feature>
<evidence type="ECO:0000256" key="2">
    <source>
        <dbReference type="ARBA" id="ARBA00023015"/>
    </source>
</evidence>
<evidence type="ECO:0000256" key="6">
    <source>
        <dbReference type="SAM" id="MobiDB-lite"/>
    </source>
</evidence>
<dbReference type="Pfam" id="PF00010">
    <property type="entry name" value="HLH"/>
    <property type="match status" value="1"/>
</dbReference>
<dbReference type="AlphaFoldDB" id="A0A9D4XXD8"/>
<dbReference type="PANTHER" id="PTHR45959">
    <property type="entry name" value="BHLH TRANSCRIPTION FACTOR"/>
    <property type="match status" value="1"/>
</dbReference>
<dbReference type="InterPro" id="IPR052610">
    <property type="entry name" value="bHLH_transcription_regulator"/>
</dbReference>
<protein>
    <recommendedName>
        <fullName evidence="7">BHLH domain-containing protein</fullName>
    </recommendedName>
</protein>
<dbReference type="Gramene" id="Psat03G0335100-T1">
    <property type="protein sequence ID" value="KAI5428322.1"/>
    <property type="gene ID" value="KIW84_033351"/>
</dbReference>
<dbReference type="GO" id="GO:0046983">
    <property type="term" value="F:protein dimerization activity"/>
    <property type="evidence" value="ECO:0007669"/>
    <property type="project" value="InterPro"/>
</dbReference>
<evidence type="ECO:0000313" key="9">
    <source>
        <dbReference type="Proteomes" id="UP001058974"/>
    </source>
</evidence>
<keyword evidence="9" id="KW-1185">Reference proteome</keyword>
<evidence type="ECO:0000256" key="3">
    <source>
        <dbReference type="ARBA" id="ARBA00023163"/>
    </source>
</evidence>
<gene>
    <name evidence="8" type="ORF">KIW84_033351</name>
</gene>
<keyword evidence="3" id="KW-0804">Transcription</keyword>
<dbReference type="PROSITE" id="PS50888">
    <property type="entry name" value="BHLH"/>
    <property type="match status" value="1"/>
</dbReference>
<comment type="subcellular location">
    <subcellularLocation>
        <location evidence="1">Nucleus</location>
    </subcellularLocation>
</comment>
<dbReference type="Gramene" id="Psat3g104640.1">
    <property type="protein sequence ID" value="Psat3g104640.1.cds"/>
    <property type="gene ID" value="Psat3g104640"/>
</dbReference>
<dbReference type="Gramene" id="PSAT_LOCUS12713_t1">
    <property type="protein sequence ID" value="CAL5192845.1"/>
    <property type="gene ID" value="PSAT_LOCUS12713"/>
</dbReference>
<evidence type="ECO:0000256" key="5">
    <source>
        <dbReference type="SAM" id="Coils"/>
    </source>
</evidence>
<dbReference type="SUPFAM" id="SSF47459">
    <property type="entry name" value="HLH, helix-loop-helix DNA-binding domain"/>
    <property type="match status" value="1"/>
</dbReference>
<comment type="caution">
    <text evidence="8">The sequence shown here is derived from an EMBL/GenBank/DDBJ whole genome shotgun (WGS) entry which is preliminary data.</text>
</comment>
<reference evidence="8 9" key="1">
    <citation type="journal article" date="2022" name="Nat. Genet.">
        <title>Improved pea reference genome and pan-genome highlight genomic features and evolutionary characteristics.</title>
        <authorList>
            <person name="Yang T."/>
            <person name="Liu R."/>
            <person name="Luo Y."/>
            <person name="Hu S."/>
            <person name="Wang D."/>
            <person name="Wang C."/>
            <person name="Pandey M.K."/>
            <person name="Ge S."/>
            <person name="Xu Q."/>
            <person name="Li N."/>
            <person name="Li G."/>
            <person name="Huang Y."/>
            <person name="Saxena R.K."/>
            <person name="Ji Y."/>
            <person name="Li M."/>
            <person name="Yan X."/>
            <person name="He Y."/>
            <person name="Liu Y."/>
            <person name="Wang X."/>
            <person name="Xiang C."/>
            <person name="Varshney R.K."/>
            <person name="Ding H."/>
            <person name="Gao S."/>
            <person name="Zong X."/>
        </authorList>
    </citation>
    <scope>NUCLEOTIDE SEQUENCE [LARGE SCALE GENOMIC DNA]</scope>
    <source>
        <strain evidence="8 9">cv. Zhongwan 6</strain>
    </source>
</reference>
<accession>A0A9D4XXD8</accession>
<dbReference type="PANTHER" id="PTHR45959:SF10">
    <property type="entry name" value="HELIX LOOP HELIX DNA-BINDING DOMAIN PROTEIN"/>
    <property type="match status" value="1"/>
</dbReference>
<dbReference type="InterPro" id="IPR036638">
    <property type="entry name" value="HLH_DNA-bd_sf"/>
</dbReference>
<dbReference type="GO" id="GO:0005634">
    <property type="term" value="C:nucleus"/>
    <property type="evidence" value="ECO:0007669"/>
    <property type="project" value="UniProtKB-SubCell"/>
</dbReference>
<feature type="compositionally biased region" description="Basic and acidic residues" evidence="6">
    <location>
        <begin position="135"/>
        <end position="146"/>
    </location>
</feature>
<sequence>MEESLENLISYMEMEDEVMNQSTNSFDEQEFLKDIILEKPECEPFSYLCSNETQNNSSISAGNINMEGGVTSPTNSILSFDHENIEAIHKSFSSNSIISLERSCAGSPATYLLSFGNSSIEPIIEPMSHKRKSAKKDEKKTKEATKRVRSSCETVQDHLMAERKRRRELTESIITLSAMIPGLKKMDKCYVLSEAVSYTKQLQKRIKELENNKKKDNTVNPEIFKWKSQASSNKRKYSESLLEVEARVMKKEVLVRIHCEKKKDIVLKIHELLEKFNLTITSSSILPFGPSVLVINIFAQMDEEDSMRMDELVKNLTKYLLEVCGSQ</sequence>
<dbReference type="SMART" id="SM00353">
    <property type="entry name" value="HLH"/>
    <property type="match status" value="1"/>
</dbReference>
<keyword evidence="2" id="KW-0805">Transcription regulation</keyword>
<evidence type="ECO:0000256" key="1">
    <source>
        <dbReference type="ARBA" id="ARBA00004123"/>
    </source>
</evidence>
<feature type="domain" description="BHLH" evidence="7">
    <location>
        <begin position="153"/>
        <end position="202"/>
    </location>
</feature>
<organism evidence="8 9">
    <name type="scientific">Pisum sativum</name>
    <name type="common">Garden pea</name>
    <name type="synonym">Lathyrus oleraceus</name>
    <dbReference type="NCBI Taxonomy" id="3888"/>
    <lineage>
        <taxon>Eukaryota</taxon>
        <taxon>Viridiplantae</taxon>
        <taxon>Streptophyta</taxon>
        <taxon>Embryophyta</taxon>
        <taxon>Tracheophyta</taxon>
        <taxon>Spermatophyta</taxon>
        <taxon>Magnoliopsida</taxon>
        <taxon>eudicotyledons</taxon>
        <taxon>Gunneridae</taxon>
        <taxon>Pentapetalae</taxon>
        <taxon>rosids</taxon>
        <taxon>fabids</taxon>
        <taxon>Fabales</taxon>
        <taxon>Fabaceae</taxon>
        <taxon>Papilionoideae</taxon>
        <taxon>50 kb inversion clade</taxon>
        <taxon>NPAAA clade</taxon>
        <taxon>Hologalegina</taxon>
        <taxon>IRL clade</taxon>
        <taxon>Fabeae</taxon>
        <taxon>Lathyrus</taxon>
    </lineage>
</organism>
<evidence type="ECO:0000313" key="8">
    <source>
        <dbReference type="EMBL" id="KAI5428322.1"/>
    </source>
</evidence>
<dbReference type="Proteomes" id="UP001058974">
    <property type="component" value="Chromosome 3"/>
</dbReference>
<keyword evidence="5" id="KW-0175">Coiled coil</keyword>
<proteinExistence type="predicted"/>
<dbReference type="InterPro" id="IPR011598">
    <property type="entry name" value="bHLH_dom"/>
</dbReference>
<keyword evidence="4" id="KW-0539">Nucleus</keyword>
<dbReference type="OrthoDB" id="1431527at2759"/>
<name>A0A9D4XXD8_PEA</name>
<dbReference type="Gene3D" id="4.10.280.10">
    <property type="entry name" value="Helix-loop-helix DNA-binding domain"/>
    <property type="match status" value="1"/>
</dbReference>
<dbReference type="GO" id="GO:0080090">
    <property type="term" value="P:regulation of primary metabolic process"/>
    <property type="evidence" value="ECO:0007669"/>
    <property type="project" value="UniProtKB-ARBA"/>
</dbReference>
<feature type="region of interest" description="Disordered" evidence="6">
    <location>
        <begin position="129"/>
        <end position="148"/>
    </location>
</feature>
<evidence type="ECO:0000259" key="7">
    <source>
        <dbReference type="PROSITE" id="PS50888"/>
    </source>
</evidence>